<evidence type="ECO:0000256" key="2">
    <source>
        <dbReference type="ARBA" id="ARBA00006482"/>
    </source>
</evidence>
<sequence length="383" mass="43293">MERPEGWGLLSEKEENELHKARLLAVEEKAYKRITKRVNTLYRFADPILMREPENPPSQKDDASSPAPTPAAVPDVTTPRLDYARMYQDVTLDFAAFDSSMERLQFLFTANEQDRQHYAQERERIKRDITTVRANIIQLNQKLEQAKETQEQRKQFDKLADEITKNPALRTREEQKAAIRKLQDEIAELKAESATYSDTWVERRDQFSKIMDESMRLRRLIRDEKEEVERREGMDESNEAETGQTPRPGTPSGGATPRGESGLKHSIEAGDVVGTPRALSTTGGRTPARESPAPSTQDNGSFLKPRNRLGASFGSSAPSREGTAEHRTEQEEQDGREREQNGDVEMEDDPRDDESEPDSPLSPPPADLPQILVDGQGDSMDTT</sequence>
<feature type="compositionally biased region" description="Basic and acidic residues" evidence="5">
    <location>
        <begin position="49"/>
        <end position="63"/>
    </location>
</feature>
<dbReference type="Proteomes" id="UP001303160">
    <property type="component" value="Unassembled WGS sequence"/>
</dbReference>
<accession>A0AAN6XJX0</accession>
<proteinExistence type="inferred from homology"/>
<reference evidence="6" key="2">
    <citation type="submission" date="2023-05" db="EMBL/GenBank/DDBJ databases">
        <authorList>
            <consortium name="Lawrence Berkeley National Laboratory"/>
            <person name="Steindorff A."/>
            <person name="Hensen N."/>
            <person name="Bonometti L."/>
            <person name="Westerberg I."/>
            <person name="Brannstrom I.O."/>
            <person name="Guillou S."/>
            <person name="Cros-Aarteil S."/>
            <person name="Calhoun S."/>
            <person name="Haridas S."/>
            <person name="Kuo A."/>
            <person name="Mondo S."/>
            <person name="Pangilinan J."/>
            <person name="Riley R."/>
            <person name="Labutti K."/>
            <person name="Andreopoulos B."/>
            <person name="Lipzen A."/>
            <person name="Chen C."/>
            <person name="Yanf M."/>
            <person name="Daum C."/>
            <person name="Ng V."/>
            <person name="Clum A."/>
            <person name="Ohm R."/>
            <person name="Martin F."/>
            <person name="Silar P."/>
            <person name="Natvig D."/>
            <person name="Lalanne C."/>
            <person name="Gautier V."/>
            <person name="Ament-Velasquez S.L."/>
            <person name="Kruys A."/>
            <person name="Hutchinson M.I."/>
            <person name="Powell A.J."/>
            <person name="Barry K."/>
            <person name="Miller A.N."/>
            <person name="Grigoriev I.V."/>
            <person name="Debuchy R."/>
            <person name="Gladieux P."/>
            <person name="Thoren M.H."/>
            <person name="Johannesson H."/>
        </authorList>
    </citation>
    <scope>NUCLEOTIDE SEQUENCE</scope>
    <source>
        <strain evidence="6">CBS 315.58</strain>
    </source>
</reference>
<feature type="compositionally biased region" description="Acidic residues" evidence="5">
    <location>
        <begin position="342"/>
        <end position="357"/>
    </location>
</feature>
<comment type="subcellular location">
    <subcellularLocation>
        <location evidence="1">Nucleus</location>
    </subcellularLocation>
</comment>
<dbReference type="AlphaFoldDB" id="A0AAN6XJX0"/>
<gene>
    <name evidence="6" type="ORF">QBC40DRAFT_282543</name>
</gene>
<dbReference type="GO" id="GO:0000445">
    <property type="term" value="C:THO complex part of transcription export complex"/>
    <property type="evidence" value="ECO:0007669"/>
    <property type="project" value="InterPro"/>
</dbReference>
<dbReference type="InterPro" id="IPR008501">
    <property type="entry name" value="THOC7/Mft1"/>
</dbReference>
<feature type="compositionally biased region" description="Basic and acidic residues" evidence="5">
    <location>
        <begin position="322"/>
        <end position="341"/>
    </location>
</feature>
<evidence type="ECO:0000313" key="7">
    <source>
        <dbReference type="Proteomes" id="UP001303160"/>
    </source>
</evidence>
<name>A0AAN6XJX0_9PEZI</name>
<evidence type="ECO:0000256" key="4">
    <source>
        <dbReference type="ARBA" id="ARBA00023242"/>
    </source>
</evidence>
<dbReference type="Pfam" id="PF05615">
    <property type="entry name" value="THOC7"/>
    <property type="match status" value="1"/>
</dbReference>
<keyword evidence="4" id="KW-0539">Nucleus</keyword>
<protein>
    <submittedName>
        <fullName evidence="6">Tho complex subunit 7-domain-containing protein</fullName>
    </submittedName>
</protein>
<comment type="similarity">
    <text evidence="2">Belongs to the THOC7 family.</text>
</comment>
<evidence type="ECO:0000256" key="1">
    <source>
        <dbReference type="ARBA" id="ARBA00004123"/>
    </source>
</evidence>
<keyword evidence="7" id="KW-1185">Reference proteome</keyword>
<feature type="compositionally biased region" description="Low complexity" evidence="5">
    <location>
        <begin position="64"/>
        <end position="76"/>
    </location>
</feature>
<keyword evidence="3" id="KW-0175">Coiled coil</keyword>
<dbReference type="EMBL" id="MU863936">
    <property type="protein sequence ID" value="KAK4199122.1"/>
    <property type="molecule type" value="Genomic_DNA"/>
</dbReference>
<dbReference type="GO" id="GO:0006406">
    <property type="term" value="P:mRNA export from nucleus"/>
    <property type="evidence" value="ECO:0007669"/>
    <property type="project" value="TreeGrafter"/>
</dbReference>
<dbReference type="GO" id="GO:0006397">
    <property type="term" value="P:mRNA processing"/>
    <property type="evidence" value="ECO:0007669"/>
    <property type="project" value="InterPro"/>
</dbReference>
<evidence type="ECO:0000256" key="3">
    <source>
        <dbReference type="ARBA" id="ARBA00023054"/>
    </source>
</evidence>
<organism evidence="6 7">
    <name type="scientific">Triangularia verruculosa</name>
    <dbReference type="NCBI Taxonomy" id="2587418"/>
    <lineage>
        <taxon>Eukaryota</taxon>
        <taxon>Fungi</taxon>
        <taxon>Dikarya</taxon>
        <taxon>Ascomycota</taxon>
        <taxon>Pezizomycotina</taxon>
        <taxon>Sordariomycetes</taxon>
        <taxon>Sordariomycetidae</taxon>
        <taxon>Sordariales</taxon>
        <taxon>Podosporaceae</taxon>
        <taxon>Triangularia</taxon>
    </lineage>
</organism>
<evidence type="ECO:0000256" key="5">
    <source>
        <dbReference type="SAM" id="MobiDB-lite"/>
    </source>
</evidence>
<reference evidence="6" key="1">
    <citation type="journal article" date="2023" name="Mol. Phylogenet. Evol.">
        <title>Genome-scale phylogeny and comparative genomics of the fungal order Sordariales.</title>
        <authorList>
            <person name="Hensen N."/>
            <person name="Bonometti L."/>
            <person name="Westerberg I."/>
            <person name="Brannstrom I.O."/>
            <person name="Guillou S."/>
            <person name="Cros-Aarteil S."/>
            <person name="Calhoun S."/>
            <person name="Haridas S."/>
            <person name="Kuo A."/>
            <person name="Mondo S."/>
            <person name="Pangilinan J."/>
            <person name="Riley R."/>
            <person name="LaButti K."/>
            <person name="Andreopoulos B."/>
            <person name="Lipzen A."/>
            <person name="Chen C."/>
            <person name="Yan M."/>
            <person name="Daum C."/>
            <person name="Ng V."/>
            <person name="Clum A."/>
            <person name="Steindorff A."/>
            <person name="Ohm R.A."/>
            <person name="Martin F."/>
            <person name="Silar P."/>
            <person name="Natvig D.O."/>
            <person name="Lalanne C."/>
            <person name="Gautier V."/>
            <person name="Ament-Velasquez S.L."/>
            <person name="Kruys A."/>
            <person name="Hutchinson M.I."/>
            <person name="Powell A.J."/>
            <person name="Barry K."/>
            <person name="Miller A.N."/>
            <person name="Grigoriev I.V."/>
            <person name="Debuchy R."/>
            <person name="Gladieux P."/>
            <person name="Hiltunen Thoren M."/>
            <person name="Johannesson H."/>
        </authorList>
    </citation>
    <scope>NUCLEOTIDE SEQUENCE</scope>
    <source>
        <strain evidence="6">CBS 315.58</strain>
    </source>
</reference>
<dbReference type="PANTHER" id="PTHR23405">
    <property type="entry name" value="MAINTENANCE OF KILLER 16 MAK16 PROTEIN-RELATED"/>
    <property type="match status" value="1"/>
</dbReference>
<evidence type="ECO:0000313" key="6">
    <source>
        <dbReference type="EMBL" id="KAK4199122.1"/>
    </source>
</evidence>
<feature type="region of interest" description="Disordered" evidence="5">
    <location>
        <begin position="49"/>
        <end position="76"/>
    </location>
</feature>
<comment type="caution">
    <text evidence="6">The sequence shown here is derived from an EMBL/GenBank/DDBJ whole genome shotgun (WGS) entry which is preliminary data.</text>
</comment>
<feature type="region of interest" description="Disordered" evidence="5">
    <location>
        <begin position="226"/>
        <end position="383"/>
    </location>
</feature>
<dbReference type="PANTHER" id="PTHR23405:SF5">
    <property type="entry name" value="THO COMPLEX SUBUNIT 7 HOMOLOG"/>
    <property type="match status" value="1"/>
</dbReference>